<dbReference type="EMBL" id="LGGW01000042">
    <property type="protein sequence ID" value="KUK90275.1"/>
    <property type="molecule type" value="Genomic_DNA"/>
</dbReference>
<dbReference type="InterPro" id="IPR019752">
    <property type="entry name" value="Pyrv/ketoisovalerate_OxRed_cat"/>
</dbReference>
<evidence type="ECO:0000259" key="2">
    <source>
        <dbReference type="Pfam" id="PF01558"/>
    </source>
</evidence>
<dbReference type="Pfam" id="PF01558">
    <property type="entry name" value="POR"/>
    <property type="match status" value="1"/>
</dbReference>
<evidence type="ECO:0000313" key="3">
    <source>
        <dbReference type="EMBL" id="HCO69991.1"/>
    </source>
</evidence>
<dbReference type="PANTHER" id="PTHR42730:SF1">
    <property type="entry name" value="2-OXOGLUTARATE SYNTHASE SUBUNIT KORC"/>
    <property type="match status" value="1"/>
</dbReference>
<dbReference type="Proteomes" id="UP000055014">
    <property type="component" value="Unassembled WGS sequence"/>
</dbReference>
<proteinExistence type="predicted"/>
<organism evidence="5 7">
    <name type="scientific">Mesotoga infera</name>
    <dbReference type="NCBI Taxonomy" id="1236046"/>
    <lineage>
        <taxon>Bacteria</taxon>
        <taxon>Thermotogati</taxon>
        <taxon>Thermotogota</taxon>
        <taxon>Thermotogae</taxon>
        <taxon>Kosmotogales</taxon>
        <taxon>Kosmotogaceae</taxon>
        <taxon>Mesotoga</taxon>
    </lineage>
</organism>
<evidence type="ECO:0000313" key="6">
    <source>
        <dbReference type="Proteomes" id="UP000054260"/>
    </source>
</evidence>
<feature type="domain" description="Pyruvate/ketoisovalerate oxidoreductase catalytic" evidence="2">
    <location>
        <begin position="17"/>
        <end position="181"/>
    </location>
</feature>
<dbReference type="EMBL" id="DQBS01000127">
    <property type="protein sequence ID" value="HCO69991.1"/>
    <property type="molecule type" value="Genomic_DNA"/>
</dbReference>
<dbReference type="Proteomes" id="UP000054260">
    <property type="component" value="Unassembled WGS sequence"/>
</dbReference>
<keyword evidence="1" id="KW-0560">Oxidoreductase</keyword>
<accession>A0A101I7R0</accession>
<evidence type="ECO:0000313" key="5">
    <source>
        <dbReference type="EMBL" id="KUK90275.1"/>
    </source>
</evidence>
<evidence type="ECO:0000313" key="8">
    <source>
        <dbReference type="Proteomes" id="UP000264215"/>
    </source>
</evidence>
<dbReference type="PANTHER" id="PTHR42730">
    <property type="entry name" value="2-OXOGLUTARATE SYNTHASE SUBUNIT KORC"/>
    <property type="match status" value="1"/>
</dbReference>
<dbReference type="InterPro" id="IPR052554">
    <property type="entry name" value="2-oxoglutarate_synth_KorC"/>
</dbReference>
<dbReference type="EMBL" id="LGGH01000029">
    <property type="protein sequence ID" value="KUK68211.1"/>
    <property type="molecule type" value="Genomic_DNA"/>
</dbReference>
<evidence type="ECO:0000313" key="7">
    <source>
        <dbReference type="Proteomes" id="UP000055014"/>
    </source>
</evidence>
<dbReference type="InterPro" id="IPR002869">
    <property type="entry name" value="Pyrv_flavodox_OxRed_cen"/>
</dbReference>
<dbReference type="SUPFAM" id="SSF53323">
    <property type="entry name" value="Pyruvate-ferredoxin oxidoreductase, PFOR, domain III"/>
    <property type="match status" value="1"/>
</dbReference>
<reference evidence="6 7" key="2">
    <citation type="journal article" date="2015" name="MBio">
        <title>Genome-Resolved Metagenomic Analysis Reveals Roles for Candidate Phyla and Other Microbial Community Members in Biogeochemical Transformations in Oil Reservoirs.</title>
        <authorList>
            <person name="Hu P."/>
            <person name="Tom L."/>
            <person name="Singh A."/>
            <person name="Thomas B.C."/>
            <person name="Baker B.J."/>
            <person name="Piceno Y.M."/>
            <person name="Andersen G.L."/>
            <person name="Banfield J.F."/>
        </authorList>
    </citation>
    <scope>NUCLEOTIDE SEQUENCE [LARGE SCALE GENOMIC DNA]</scope>
</reference>
<reference evidence="5" key="1">
    <citation type="journal article" date="2015" name="MBio">
        <title>Genome-resolved metagenomic analysis reveals roles for candidate phyla and other microbial community members in biogeochemical transformations in oil reservoirs.</title>
        <authorList>
            <person name="Hu P."/>
            <person name="Tom L."/>
            <person name="Singh A."/>
            <person name="Thomas B.C."/>
            <person name="Baker B.J."/>
            <person name="Piceno Y.M."/>
            <person name="Andersen G.L."/>
            <person name="Banfield J.F."/>
        </authorList>
    </citation>
    <scope>NUCLEOTIDE SEQUENCE [LARGE SCALE GENOMIC DNA]</scope>
    <source>
        <strain evidence="4">46_47</strain>
        <strain evidence="5">46_70</strain>
    </source>
</reference>
<dbReference type="PATRIC" id="fig|1236046.5.peg.150"/>
<evidence type="ECO:0000256" key="1">
    <source>
        <dbReference type="ARBA" id="ARBA00023002"/>
    </source>
</evidence>
<reference evidence="3 8" key="3">
    <citation type="journal article" date="2018" name="Nat. Biotechnol.">
        <title>A standardized bacterial taxonomy based on genome phylogeny substantially revises the tree of life.</title>
        <authorList>
            <person name="Parks D.H."/>
            <person name="Chuvochina M."/>
            <person name="Waite D.W."/>
            <person name="Rinke C."/>
            <person name="Skarshewski A."/>
            <person name="Chaumeil P.A."/>
            <person name="Hugenholtz P."/>
        </authorList>
    </citation>
    <scope>NUCLEOTIDE SEQUENCE [LARGE SCALE GENOMIC DNA]</scope>
    <source>
        <strain evidence="3">UBA9905</strain>
    </source>
</reference>
<sequence>MKHAFSEPHSVRISGIGGQGNVLMGIILAEALLIQGSWVVQTQSFGAQVRGGLSYCDVLFNSEPIDYPKAHSFELIYSMHQTAVNAHVPLIHMNGVLIVDSTLVKSIPKEGIRMTRKIISKPVTELTENKFGSTLPANMVGLGLIARAGNFVTTQSLKEAMLKHIKAKYVEMNSQAIDFGYSLIEKSYNIRSERIDSVGRGFE</sequence>
<evidence type="ECO:0000313" key="4">
    <source>
        <dbReference type="EMBL" id="KUK68211.1"/>
    </source>
</evidence>
<dbReference type="AlphaFoldDB" id="A0A101I7R0"/>
<name>A0A101I7R0_9BACT</name>
<dbReference type="GO" id="GO:0016903">
    <property type="term" value="F:oxidoreductase activity, acting on the aldehyde or oxo group of donors"/>
    <property type="evidence" value="ECO:0007669"/>
    <property type="project" value="InterPro"/>
</dbReference>
<keyword evidence="3" id="KW-0670">Pyruvate</keyword>
<dbReference type="Gene3D" id="3.40.920.10">
    <property type="entry name" value="Pyruvate-ferredoxin oxidoreductase, PFOR, domain III"/>
    <property type="match status" value="1"/>
</dbReference>
<dbReference type="Proteomes" id="UP000264215">
    <property type="component" value="Unassembled WGS sequence"/>
</dbReference>
<comment type="caution">
    <text evidence="5">The sequence shown here is derived from an EMBL/GenBank/DDBJ whole genome shotgun (WGS) entry which is preliminary data.</text>
</comment>
<protein>
    <submittedName>
        <fullName evidence="5">2-oxoacid:ferredoxin oxidoreductase, gamma subunit</fullName>
    </submittedName>
    <submittedName>
        <fullName evidence="3">Pyruvate ferredoxin oxidoreductase</fullName>
    </submittedName>
</protein>
<gene>
    <name evidence="3" type="ORF">DIT26_05330</name>
    <name evidence="4" type="ORF">XD86_0332</name>
    <name evidence="5" type="ORF">XE02_0610</name>
</gene>